<dbReference type="KEGG" id="bor:COCMIDRAFT_99160"/>
<sequence length="52" mass="6032">LYIAICSGRWKGIYYLGIEGFLPVSRPAYSGLTESSYRPHGRWWARKVCLRP</sequence>
<organism evidence="1 2">
    <name type="scientific">Bipolaris oryzae ATCC 44560</name>
    <dbReference type="NCBI Taxonomy" id="930090"/>
    <lineage>
        <taxon>Eukaryota</taxon>
        <taxon>Fungi</taxon>
        <taxon>Dikarya</taxon>
        <taxon>Ascomycota</taxon>
        <taxon>Pezizomycotina</taxon>
        <taxon>Dothideomycetes</taxon>
        <taxon>Pleosporomycetidae</taxon>
        <taxon>Pleosporales</taxon>
        <taxon>Pleosporineae</taxon>
        <taxon>Pleosporaceae</taxon>
        <taxon>Bipolaris</taxon>
    </lineage>
</organism>
<dbReference type="Proteomes" id="UP000054032">
    <property type="component" value="Unassembled WGS sequence"/>
</dbReference>
<gene>
    <name evidence="1" type="ORF">COCMIDRAFT_99160</name>
</gene>
<evidence type="ECO:0000313" key="2">
    <source>
        <dbReference type="Proteomes" id="UP000054032"/>
    </source>
</evidence>
<reference evidence="1 2" key="1">
    <citation type="journal article" date="2013" name="PLoS Genet.">
        <title>Comparative genome structure, secondary metabolite, and effector coding capacity across Cochliobolus pathogens.</title>
        <authorList>
            <person name="Condon B.J."/>
            <person name="Leng Y."/>
            <person name="Wu D."/>
            <person name="Bushley K.E."/>
            <person name="Ohm R.A."/>
            <person name="Otillar R."/>
            <person name="Martin J."/>
            <person name="Schackwitz W."/>
            <person name="Grimwood J."/>
            <person name="MohdZainudin N."/>
            <person name="Xue C."/>
            <person name="Wang R."/>
            <person name="Manning V.A."/>
            <person name="Dhillon B."/>
            <person name="Tu Z.J."/>
            <person name="Steffenson B.J."/>
            <person name="Salamov A."/>
            <person name="Sun H."/>
            <person name="Lowry S."/>
            <person name="LaButti K."/>
            <person name="Han J."/>
            <person name="Copeland A."/>
            <person name="Lindquist E."/>
            <person name="Barry K."/>
            <person name="Schmutz J."/>
            <person name="Baker S.E."/>
            <person name="Ciuffetti L.M."/>
            <person name="Grigoriev I.V."/>
            <person name="Zhong S."/>
            <person name="Turgeon B.G."/>
        </authorList>
    </citation>
    <scope>NUCLEOTIDE SEQUENCE [LARGE SCALE GENOMIC DNA]</scope>
    <source>
        <strain evidence="1 2">ATCC 44560</strain>
    </source>
</reference>
<protein>
    <submittedName>
        <fullName evidence="1">Uncharacterized protein</fullName>
    </submittedName>
</protein>
<evidence type="ECO:0000313" key="1">
    <source>
        <dbReference type="EMBL" id="EUC44058.1"/>
    </source>
</evidence>
<dbReference type="GeneID" id="19129413"/>
<feature type="non-terminal residue" evidence="1">
    <location>
        <position position="1"/>
    </location>
</feature>
<keyword evidence="2" id="KW-1185">Reference proteome</keyword>
<proteinExistence type="predicted"/>
<dbReference type="HOGENOM" id="CLU_3092842_0_0_1"/>
<accession>W6Z2W6</accession>
<dbReference type="AlphaFoldDB" id="W6Z2W6"/>
<dbReference type="RefSeq" id="XP_007689406.1">
    <property type="nucleotide sequence ID" value="XM_007691216.1"/>
</dbReference>
<name>W6Z2W6_COCMI</name>
<dbReference type="EMBL" id="KI964012">
    <property type="protein sequence ID" value="EUC44058.1"/>
    <property type="molecule type" value="Genomic_DNA"/>
</dbReference>